<keyword evidence="1" id="KW-0378">Hydrolase</keyword>
<dbReference type="InterPro" id="IPR036157">
    <property type="entry name" value="dUTPase-like_sf"/>
</dbReference>
<dbReference type="GO" id="GO:0006229">
    <property type="term" value="P:dUTP biosynthetic process"/>
    <property type="evidence" value="ECO:0007669"/>
    <property type="project" value="InterPro"/>
</dbReference>
<keyword evidence="3" id="KW-1133">Transmembrane helix</keyword>
<dbReference type="Gene3D" id="2.70.40.10">
    <property type="match status" value="1"/>
</dbReference>
<dbReference type="InterPro" id="IPR033704">
    <property type="entry name" value="dUTPase_trimeric"/>
</dbReference>
<evidence type="ECO:0000313" key="6">
    <source>
        <dbReference type="Proteomes" id="UP000664702"/>
    </source>
</evidence>
<keyword evidence="2" id="KW-0546">Nucleotide metabolism</keyword>
<dbReference type="CDD" id="cd07557">
    <property type="entry name" value="trimeric_dUTPase"/>
    <property type="match status" value="1"/>
</dbReference>
<organism evidence="4">
    <name type="scientific">Bradyrhizobium barranii subsp. barranii</name>
    <dbReference type="NCBI Taxonomy" id="2823807"/>
    <lineage>
        <taxon>Bacteria</taxon>
        <taxon>Pseudomonadati</taxon>
        <taxon>Pseudomonadota</taxon>
        <taxon>Alphaproteobacteria</taxon>
        <taxon>Hyphomicrobiales</taxon>
        <taxon>Nitrobacteraceae</taxon>
        <taxon>Bradyrhizobium</taxon>
        <taxon>Bradyrhizobium barranii</taxon>
    </lineage>
</organism>
<sequence length="230" mass="25104">MVNLLRDAEIEGLLQATPSLIENFDASRLAAGKSPVKGATLDLAVGDIFVPGAKVNRLGGLERPRSHLSLKCGQTAILRSSEKIHMPKDVAGIGFPPSTSASLAGLLSTNPGHIDPDYVGYLHLTVVNMGKENFPIARGDRMMRVMFFQLDGDAQRKLGELPPPLTEELLGRLSHDFLDIDDRAKKAEEVRLRSWQLWASFFGAALTVALTFGYQLFIGQRDLVPGIRAE</sequence>
<evidence type="ECO:0000313" key="4">
    <source>
        <dbReference type="EMBL" id="MBO1860965.1"/>
    </source>
</evidence>
<dbReference type="RefSeq" id="WP_208084258.1">
    <property type="nucleotide sequence ID" value="NZ_CP086136.1"/>
</dbReference>
<dbReference type="Proteomes" id="UP000664702">
    <property type="component" value="Chromosome"/>
</dbReference>
<evidence type="ECO:0008006" key="7">
    <source>
        <dbReference type="Google" id="ProtNLM"/>
    </source>
</evidence>
<evidence type="ECO:0000256" key="3">
    <source>
        <dbReference type="SAM" id="Phobius"/>
    </source>
</evidence>
<name>A0A939S0W6_9BRAD</name>
<dbReference type="GO" id="GO:0008829">
    <property type="term" value="F:dCTP deaminase activity"/>
    <property type="evidence" value="ECO:0007669"/>
    <property type="project" value="InterPro"/>
</dbReference>
<dbReference type="Pfam" id="PF22769">
    <property type="entry name" value="DCD"/>
    <property type="match status" value="1"/>
</dbReference>
<dbReference type="SUPFAM" id="SSF51283">
    <property type="entry name" value="dUTPase-like"/>
    <property type="match status" value="1"/>
</dbReference>
<evidence type="ECO:0000256" key="1">
    <source>
        <dbReference type="ARBA" id="ARBA00022801"/>
    </source>
</evidence>
<dbReference type="KEGG" id="bban:J4G43_006205"/>
<gene>
    <name evidence="5" type="ORF">J4G43_006205</name>
    <name evidence="4" type="ORF">J4G43_08385</name>
</gene>
<evidence type="ECO:0000256" key="2">
    <source>
        <dbReference type="ARBA" id="ARBA00023080"/>
    </source>
</evidence>
<evidence type="ECO:0000313" key="5">
    <source>
        <dbReference type="EMBL" id="UEM13868.1"/>
    </source>
</evidence>
<accession>A0A939S0W6</accession>
<dbReference type="AlphaFoldDB" id="A0A939S0W6"/>
<protein>
    <recommendedName>
        <fullName evidence="7">dUTPase-like domain-containing protein</fullName>
    </recommendedName>
</protein>
<proteinExistence type="predicted"/>
<dbReference type="EMBL" id="CP086136">
    <property type="protein sequence ID" value="UEM13868.1"/>
    <property type="molecule type" value="Genomic_DNA"/>
</dbReference>
<dbReference type="InterPro" id="IPR011962">
    <property type="entry name" value="dCTP_deaminase"/>
</dbReference>
<reference evidence="4" key="1">
    <citation type="submission" date="2021-03" db="EMBL/GenBank/DDBJ databases">
        <title>Whole Genome Sequence of Bradyrhizobium sp. Strain 144S4.</title>
        <authorList>
            <person name="Bromfield E.S.P."/>
            <person name="Cloutier S."/>
        </authorList>
    </citation>
    <scope>NUCLEOTIDE SEQUENCE [LARGE SCALE GENOMIC DNA]</scope>
    <source>
        <strain evidence="4">144S4</strain>
    </source>
</reference>
<keyword evidence="3" id="KW-0812">Transmembrane</keyword>
<feature type="transmembrane region" description="Helical" evidence="3">
    <location>
        <begin position="195"/>
        <end position="218"/>
    </location>
</feature>
<reference evidence="5 6" key="2">
    <citation type="journal article" date="2022" name="Int. J. Syst. Evol. Microbiol.">
        <title>Strains of Bradyrhizobium barranii sp. nov. associated with legumes native to Canada are symbionts of soybeans and belong to different subspecies (subsp. barranii subsp. nov. and subsp. apii subsp. nov.) and symbiovars (sv. glycinearum and sv. septentrionale).</title>
        <authorList>
            <person name="Bromfield E.S.P."/>
            <person name="Cloutier S."/>
            <person name="Wasai-Hara S."/>
            <person name="Minamisawa K."/>
        </authorList>
    </citation>
    <scope>NUCLEOTIDE SEQUENCE [LARGE SCALE GENOMIC DNA]</scope>
    <source>
        <strain evidence="5 6">144S4</strain>
    </source>
</reference>
<dbReference type="EMBL" id="JAGEMI010000001">
    <property type="protein sequence ID" value="MBO1860965.1"/>
    <property type="molecule type" value="Genomic_DNA"/>
</dbReference>
<keyword evidence="3" id="KW-0472">Membrane</keyword>